<dbReference type="PANTHER" id="PTHR34595">
    <property type="entry name" value="BLR5612 PROTEIN"/>
    <property type="match status" value="1"/>
</dbReference>
<accession>W7QKT4</accession>
<organism evidence="2 3">
    <name type="scientific">Catenovulum agarivorans DS-2</name>
    <dbReference type="NCBI Taxonomy" id="1328313"/>
    <lineage>
        <taxon>Bacteria</taxon>
        <taxon>Pseudomonadati</taxon>
        <taxon>Pseudomonadota</taxon>
        <taxon>Gammaproteobacteria</taxon>
        <taxon>Alteromonadales</taxon>
        <taxon>Alteromonadaceae</taxon>
        <taxon>Catenovulum</taxon>
    </lineage>
</organism>
<dbReference type="STRING" id="1328313.DS2_16064"/>
<comment type="caution">
    <text evidence="2">The sequence shown here is derived from an EMBL/GenBank/DDBJ whole genome shotgun (WGS) entry which is preliminary data.</text>
</comment>
<evidence type="ECO:0000313" key="3">
    <source>
        <dbReference type="Proteomes" id="UP000019276"/>
    </source>
</evidence>
<dbReference type="eggNOG" id="COG2308">
    <property type="taxonomic scope" value="Bacteria"/>
</dbReference>
<evidence type="ECO:0000259" key="1">
    <source>
        <dbReference type="Pfam" id="PF14403"/>
    </source>
</evidence>
<feature type="domain" description="Circularly permuted ATP-grasp type 2" evidence="1">
    <location>
        <begin position="80"/>
        <end position="457"/>
    </location>
</feature>
<dbReference type="InterPro" id="IPR051680">
    <property type="entry name" value="ATP-dep_Glu-Cys_Ligase-2"/>
</dbReference>
<dbReference type="AlphaFoldDB" id="W7QKT4"/>
<reference evidence="2 3" key="1">
    <citation type="journal article" date="2014" name="Genome Announc.">
        <title>Draft Genome Sequence of the Agar-Degrading Bacterium Catenovulum sp. Strain DS-2, Isolated from Intestines of Haliotis diversicolor.</title>
        <authorList>
            <person name="Shan D."/>
            <person name="Li X."/>
            <person name="Gu Z."/>
            <person name="Wei G."/>
            <person name="Gao Z."/>
            <person name="Shao Z."/>
        </authorList>
    </citation>
    <scope>NUCLEOTIDE SEQUENCE [LARGE SCALE GENOMIC DNA]</scope>
    <source>
        <strain evidence="2 3">DS-2</strain>
    </source>
</reference>
<dbReference type="InterPro" id="IPR025841">
    <property type="entry name" value="CP_ATPgrasp_2"/>
</dbReference>
<dbReference type="SUPFAM" id="SSF56059">
    <property type="entry name" value="Glutathione synthetase ATP-binding domain-like"/>
    <property type="match status" value="1"/>
</dbReference>
<dbReference type="InterPro" id="IPR016450">
    <property type="entry name" value="UCP005522"/>
</dbReference>
<sequence length="501" mass="56173">MAIEWQKYQTNPFYDELIGSDGRARKQCEILADYLAKLKEDELNTAKAASEFAIKEMGISFTVYSEGANIDRSWPMDIVPRVICKKEWQQVEAGLKQRVHALNLFIDDLYHKQQIIKDGIFPAELLSKSVNFRKQCVGINPPKGIWAHICGSDLVRDGKGQMYVLEDNLRVPSGVSYMIENRSVMKRVFPEIFEQLEIAPVHDYPSQLFDMLANMSPRSGDAPEVVVLTPGIYNSAYFEHCYLAQEMGCELVEGRDLVVKDDDCVYMRTIYGLKRVDVIYRRIDDLFLDPEAFNPDSMLGVAGLLRAWKKGNVALVNAPGAGVADDKVVYSFVPEIIKYYLDEEIKLPNVPTYKCMNKDELAYVIEHIDELVVKPANESGGYGLMIGPKATKKEHQECIKRIKADPRNYIAQPTLSLSTVPTLVDDHVEGRHVDLRPFILSSGDDIQVTTGGLTRVALVKGSLVVNSSQGGGSKDTWIVDTEGQKHVIKSGRNPILDCTLC</sequence>
<dbReference type="PIRSF" id="PIRSF005522">
    <property type="entry name" value="UCP005522"/>
    <property type="match status" value="1"/>
</dbReference>
<dbReference type="Pfam" id="PF14403">
    <property type="entry name" value="CP_ATPgrasp_2"/>
    <property type="match status" value="1"/>
</dbReference>
<dbReference type="EMBL" id="ARZY01000039">
    <property type="protein sequence ID" value="EWH08683.1"/>
    <property type="molecule type" value="Genomic_DNA"/>
</dbReference>
<dbReference type="Gene3D" id="3.40.50.11290">
    <property type="match status" value="1"/>
</dbReference>
<proteinExistence type="predicted"/>
<gene>
    <name evidence="2" type="ORF">DS2_16064</name>
</gene>
<dbReference type="PANTHER" id="PTHR34595:SF7">
    <property type="entry name" value="SLL1039 PROTEIN"/>
    <property type="match status" value="1"/>
</dbReference>
<keyword evidence="3" id="KW-1185">Reference proteome</keyword>
<dbReference type="Gene3D" id="3.30.1490.270">
    <property type="match status" value="1"/>
</dbReference>
<dbReference type="PATRIC" id="fig|1328313.3.peg.3282"/>
<evidence type="ECO:0000313" key="2">
    <source>
        <dbReference type="EMBL" id="EWH08683.1"/>
    </source>
</evidence>
<dbReference type="OrthoDB" id="9804079at2"/>
<protein>
    <recommendedName>
        <fullName evidence="1">Circularly permuted ATP-grasp type 2 domain-containing protein</fullName>
    </recommendedName>
</protein>
<dbReference type="RefSeq" id="WP_051479947.1">
    <property type="nucleotide sequence ID" value="NZ_ARZY01000039.1"/>
</dbReference>
<dbReference type="Proteomes" id="UP000019276">
    <property type="component" value="Unassembled WGS sequence"/>
</dbReference>
<name>W7QKT4_9ALTE</name>